<proteinExistence type="predicted"/>
<name>A0ACB8WB09_9TELE</name>
<accession>A0ACB8WB09</accession>
<evidence type="ECO:0000313" key="2">
    <source>
        <dbReference type="Proteomes" id="UP000831701"/>
    </source>
</evidence>
<dbReference type="Proteomes" id="UP000831701">
    <property type="component" value="Chromosome 12"/>
</dbReference>
<gene>
    <name evidence="1" type="ORF">L3Q82_001027</name>
</gene>
<evidence type="ECO:0000313" key="1">
    <source>
        <dbReference type="EMBL" id="KAI3364845.1"/>
    </source>
</evidence>
<comment type="caution">
    <text evidence="1">The sequence shown here is derived from an EMBL/GenBank/DDBJ whole genome shotgun (WGS) entry which is preliminary data.</text>
</comment>
<protein>
    <submittedName>
        <fullName evidence="1">Uncharacterized protein</fullName>
    </submittedName>
</protein>
<dbReference type="EMBL" id="CM041542">
    <property type="protein sequence ID" value="KAI3364845.1"/>
    <property type="molecule type" value="Genomic_DNA"/>
</dbReference>
<sequence>MWRKKEPSASGSRPGNSLIHGKNLSSHDKITWTPEADQAFIDLKLALQSSPTLGLPDPTNSFTQAVDERDGCMTSVLLQTHGDKLRPVTTWSSSSSPLGTGSRAGRTHGGL</sequence>
<reference evidence="1" key="1">
    <citation type="submission" date="2022-04" db="EMBL/GenBank/DDBJ databases">
        <title>Jade perch genome.</title>
        <authorList>
            <person name="Chao B."/>
        </authorList>
    </citation>
    <scope>NUCLEOTIDE SEQUENCE</scope>
    <source>
        <strain evidence="1">CB-2022</strain>
    </source>
</reference>
<keyword evidence="2" id="KW-1185">Reference proteome</keyword>
<organism evidence="1 2">
    <name type="scientific">Scortum barcoo</name>
    <name type="common">barcoo grunter</name>
    <dbReference type="NCBI Taxonomy" id="214431"/>
    <lineage>
        <taxon>Eukaryota</taxon>
        <taxon>Metazoa</taxon>
        <taxon>Chordata</taxon>
        <taxon>Craniata</taxon>
        <taxon>Vertebrata</taxon>
        <taxon>Euteleostomi</taxon>
        <taxon>Actinopterygii</taxon>
        <taxon>Neopterygii</taxon>
        <taxon>Teleostei</taxon>
        <taxon>Neoteleostei</taxon>
        <taxon>Acanthomorphata</taxon>
        <taxon>Eupercaria</taxon>
        <taxon>Centrarchiformes</taxon>
        <taxon>Terapontoidei</taxon>
        <taxon>Terapontidae</taxon>
        <taxon>Scortum</taxon>
    </lineage>
</organism>